<evidence type="ECO:0000259" key="4">
    <source>
        <dbReference type="PROSITE" id="PS51819"/>
    </source>
</evidence>
<dbReference type="InterPro" id="IPR000335">
    <property type="entry name" value="Bleomycin-R"/>
</dbReference>
<dbReference type="GO" id="GO:0046677">
    <property type="term" value="P:response to antibiotic"/>
    <property type="evidence" value="ECO:0007669"/>
    <property type="project" value="UniProtKB-KW"/>
</dbReference>
<proteinExistence type="inferred from homology"/>
<dbReference type="InterPro" id="IPR029068">
    <property type="entry name" value="Glyas_Bleomycin-R_OHBP_Dase"/>
</dbReference>
<keyword evidence="6" id="KW-1185">Reference proteome</keyword>
<keyword evidence="3" id="KW-0046">Antibiotic resistance</keyword>
<name>A0A3N4M874_9BACT</name>
<dbReference type="InterPro" id="IPR037523">
    <property type="entry name" value="VOC_core"/>
</dbReference>
<dbReference type="Proteomes" id="UP000279089">
    <property type="component" value="Unassembled WGS sequence"/>
</dbReference>
<accession>A0A3N4M874</accession>
<dbReference type="PROSITE" id="PS51819">
    <property type="entry name" value="VOC"/>
    <property type="match status" value="1"/>
</dbReference>
<sequence>METKVIPVLRIFDLAKAIEFYIDWLGFTIEWEHRFDDNAPIYMQVSRGGITLHLSEHHGDASPGAKVYIETGGVRELHKELTDKKYKYNRPGLEEAFYGAWEVMVHDPFGNRLLFSEKKPS</sequence>
<gene>
    <name evidence="5" type="ORF">EG028_18030</name>
</gene>
<comment type="caution">
    <text evidence="5">The sequence shown here is derived from an EMBL/GenBank/DDBJ whole genome shotgun (WGS) entry which is preliminary data.</text>
</comment>
<reference evidence="6" key="1">
    <citation type="submission" date="2018-11" db="EMBL/GenBank/DDBJ databases">
        <title>Chitinophaga lutea sp.nov., isolate from arsenic contaminated soil.</title>
        <authorList>
            <person name="Zong Y."/>
        </authorList>
    </citation>
    <scope>NUCLEOTIDE SEQUENCE [LARGE SCALE GENOMIC DNA]</scope>
    <source>
        <strain evidence="6">YLT18</strain>
    </source>
</reference>
<feature type="domain" description="VOC" evidence="4">
    <location>
        <begin position="3"/>
        <end position="118"/>
    </location>
</feature>
<evidence type="ECO:0000256" key="2">
    <source>
        <dbReference type="ARBA" id="ARBA00021572"/>
    </source>
</evidence>
<dbReference type="EMBL" id="RMBX01000010">
    <property type="protein sequence ID" value="RPD39558.1"/>
    <property type="molecule type" value="Genomic_DNA"/>
</dbReference>
<evidence type="ECO:0000256" key="3">
    <source>
        <dbReference type="ARBA" id="ARBA00023251"/>
    </source>
</evidence>
<evidence type="ECO:0000256" key="1">
    <source>
        <dbReference type="ARBA" id="ARBA00011051"/>
    </source>
</evidence>
<protein>
    <recommendedName>
        <fullName evidence="2">Bleomycin resistance protein</fullName>
    </recommendedName>
</protein>
<dbReference type="Gene3D" id="3.10.180.10">
    <property type="entry name" value="2,3-Dihydroxybiphenyl 1,2-Dioxygenase, domain 1"/>
    <property type="match status" value="1"/>
</dbReference>
<dbReference type="Pfam" id="PF19581">
    <property type="entry name" value="Glyoxalase_7"/>
    <property type="match status" value="1"/>
</dbReference>
<dbReference type="CDD" id="cd08349">
    <property type="entry name" value="BLMA_like"/>
    <property type="match status" value="1"/>
</dbReference>
<dbReference type="SUPFAM" id="SSF54593">
    <property type="entry name" value="Glyoxalase/Bleomycin resistance protein/Dihydroxybiphenyl dioxygenase"/>
    <property type="match status" value="1"/>
</dbReference>
<evidence type="ECO:0000313" key="5">
    <source>
        <dbReference type="EMBL" id="RPD39558.1"/>
    </source>
</evidence>
<organism evidence="5 6">
    <name type="scientific">Chitinophaga barathri</name>
    <dbReference type="NCBI Taxonomy" id="1647451"/>
    <lineage>
        <taxon>Bacteria</taxon>
        <taxon>Pseudomonadati</taxon>
        <taxon>Bacteroidota</taxon>
        <taxon>Chitinophagia</taxon>
        <taxon>Chitinophagales</taxon>
        <taxon>Chitinophagaceae</taxon>
        <taxon>Chitinophaga</taxon>
    </lineage>
</organism>
<comment type="similarity">
    <text evidence="1">Belongs to the bleomycin resistance protein family.</text>
</comment>
<dbReference type="OrthoDB" id="9803104at2"/>
<dbReference type="AlphaFoldDB" id="A0A3N4M874"/>
<evidence type="ECO:0000313" key="6">
    <source>
        <dbReference type="Proteomes" id="UP000279089"/>
    </source>
</evidence>